<dbReference type="EMBL" id="VCEB01000001">
    <property type="protein sequence ID" value="KAB0385866.1"/>
    <property type="molecule type" value="Genomic_DNA"/>
</dbReference>
<keyword evidence="2" id="KW-0833">Ubl conjugation pathway</keyword>
<evidence type="ECO:0000313" key="3">
    <source>
        <dbReference type="EMBL" id="KAB0385866.1"/>
    </source>
</evidence>
<comment type="caution">
    <text evidence="3">The sequence shown here is derived from an EMBL/GenBank/DDBJ whole genome shotgun (WGS) entry which is preliminary data.</text>
</comment>
<evidence type="ECO:0000256" key="1">
    <source>
        <dbReference type="ARBA" id="ARBA00021360"/>
    </source>
</evidence>
<keyword evidence="4" id="KW-1185">Reference proteome</keyword>
<proteinExistence type="predicted"/>
<sequence length="71" mass="8014">MIKVGCNDHLGKKVCLKCRTADTSRDLKKPITAQPGTHWNKVILKKWFMIFKDRVSLGDYGIHDGMNLGAL</sequence>
<accession>A0A5J5N064</accession>
<dbReference type="SUPFAM" id="SSF54236">
    <property type="entry name" value="Ubiquitin-like"/>
    <property type="match status" value="1"/>
</dbReference>
<dbReference type="PANTHER" id="PTHR13042">
    <property type="entry name" value="UBIQUITIN-LIKE PROTEIN 5"/>
    <property type="match status" value="1"/>
</dbReference>
<dbReference type="Gene3D" id="3.10.20.90">
    <property type="entry name" value="Phosphatidylinositol 3-kinase Catalytic Subunit, Chain A, domain 1"/>
    <property type="match status" value="1"/>
</dbReference>
<gene>
    <name evidence="3" type="ORF">FD755_000822</name>
</gene>
<organism evidence="3 4">
    <name type="scientific">Muntiacus reevesi</name>
    <name type="common">Reeves' muntjac</name>
    <name type="synonym">Cervus reevesi</name>
    <dbReference type="NCBI Taxonomy" id="9886"/>
    <lineage>
        <taxon>Eukaryota</taxon>
        <taxon>Metazoa</taxon>
        <taxon>Chordata</taxon>
        <taxon>Craniata</taxon>
        <taxon>Vertebrata</taxon>
        <taxon>Euteleostomi</taxon>
        <taxon>Mammalia</taxon>
        <taxon>Eutheria</taxon>
        <taxon>Laurasiatheria</taxon>
        <taxon>Artiodactyla</taxon>
        <taxon>Ruminantia</taxon>
        <taxon>Pecora</taxon>
        <taxon>Cervidae</taxon>
        <taxon>Muntiacinae</taxon>
        <taxon>Muntiacus</taxon>
    </lineage>
</organism>
<reference evidence="3 4" key="1">
    <citation type="submission" date="2019-06" db="EMBL/GenBank/DDBJ databases">
        <title>Discovery of a novel chromosome fission-fusion reversal in muntjac.</title>
        <authorList>
            <person name="Mudd A.B."/>
            <person name="Bredeson J.V."/>
            <person name="Baum R."/>
            <person name="Hockemeyer D."/>
            <person name="Rokhsar D.S."/>
        </authorList>
    </citation>
    <scope>NUCLEOTIDE SEQUENCE [LARGE SCALE GENOMIC DNA]</scope>
    <source>
        <strain evidence="3">UCam_UCB_Mr</strain>
        <tissue evidence="3">Fibroblast cell line</tissue>
    </source>
</reference>
<evidence type="ECO:0000256" key="2">
    <source>
        <dbReference type="ARBA" id="ARBA00022786"/>
    </source>
</evidence>
<dbReference type="InterPro" id="IPR029071">
    <property type="entry name" value="Ubiquitin-like_domsf"/>
</dbReference>
<evidence type="ECO:0000313" key="4">
    <source>
        <dbReference type="Proteomes" id="UP000326062"/>
    </source>
</evidence>
<name>A0A5J5N064_MUNRE</name>
<dbReference type="Proteomes" id="UP000326062">
    <property type="component" value="Chromosome 1"/>
</dbReference>
<protein>
    <recommendedName>
        <fullName evidence="1">Ubiquitin-like protein 5</fullName>
    </recommendedName>
</protein>
<dbReference type="AlphaFoldDB" id="A0A5J5N064"/>
<dbReference type="InterPro" id="IPR039732">
    <property type="entry name" value="Hub1/Ubl5"/>
</dbReference>